<reference evidence="2 3" key="1">
    <citation type="submission" date="2006-04" db="EMBL/GenBank/DDBJ databases">
        <authorList>
            <person name="Nierman W.C."/>
        </authorList>
    </citation>
    <scope>NUCLEOTIDE SEQUENCE [LARGE SCALE GENOMIC DNA]</scope>
    <source>
        <strain evidence="2 3">DW4/3-1</strain>
    </source>
</reference>
<proteinExistence type="predicted"/>
<sequence length="32" mass="3350">MRISVPRPAAAACSQKRRTEGMAVPAPHSTTA</sequence>
<gene>
    <name evidence="2" type="ORF">STIAU_0988</name>
</gene>
<feature type="non-terminal residue" evidence="2">
    <location>
        <position position="32"/>
    </location>
</feature>
<comment type="caution">
    <text evidence="2">The sequence shown here is derived from an EMBL/GenBank/DDBJ whole genome shotgun (WGS) entry which is preliminary data.</text>
</comment>
<dbReference type="Proteomes" id="UP000032702">
    <property type="component" value="Unassembled WGS sequence"/>
</dbReference>
<feature type="region of interest" description="Disordered" evidence="1">
    <location>
        <begin position="1"/>
        <end position="32"/>
    </location>
</feature>
<name>Q08SE3_STIAD</name>
<evidence type="ECO:0000313" key="3">
    <source>
        <dbReference type="Proteomes" id="UP000032702"/>
    </source>
</evidence>
<evidence type="ECO:0000256" key="1">
    <source>
        <dbReference type="SAM" id="MobiDB-lite"/>
    </source>
</evidence>
<protein>
    <submittedName>
        <fullName evidence="2">Uncharacterized protein</fullName>
    </submittedName>
</protein>
<organism evidence="2 3">
    <name type="scientific">Stigmatella aurantiaca (strain DW4/3-1)</name>
    <dbReference type="NCBI Taxonomy" id="378806"/>
    <lineage>
        <taxon>Bacteria</taxon>
        <taxon>Pseudomonadati</taxon>
        <taxon>Myxococcota</taxon>
        <taxon>Myxococcia</taxon>
        <taxon>Myxococcales</taxon>
        <taxon>Cystobacterineae</taxon>
        <taxon>Archangiaceae</taxon>
        <taxon>Stigmatella</taxon>
    </lineage>
</organism>
<accession>Q08SE3</accession>
<evidence type="ECO:0000313" key="2">
    <source>
        <dbReference type="EMBL" id="EAU63414.1"/>
    </source>
</evidence>
<dbReference type="AlphaFoldDB" id="Q08SE3"/>
<dbReference type="EMBL" id="AAMD01000164">
    <property type="protein sequence ID" value="EAU63414.1"/>
    <property type="molecule type" value="Genomic_DNA"/>
</dbReference>